<feature type="compositionally biased region" description="Basic and acidic residues" evidence="1">
    <location>
        <begin position="51"/>
        <end position="60"/>
    </location>
</feature>
<evidence type="ECO:0000313" key="3">
    <source>
        <dbReference type="Proteomes" id="UP000199113"/>
    </source>
</evidence>
<feature type="compositionally biased region" description="Basic and acidic residues" evidence="1">
    <location>
        <begin position="326"/>
        <end position="337"/>
    </location>
</feature>
<feature type="compositionally biased region" description="Basic and acidic residues" evidence="1">
    <location>
        <begin position="147"/>
        <end position="168"/>
    </location>
</feature>
<feature type="compositionally biased region" description="Low complexity" evidence="1">
    <location>
        <begin position="352"/>
        <end position="369"/>
    </location>
</feature>
<accession>A0A1I0YST8</accession>
<sequence>MRCWRQPTAGRQAERAPGVHRHQTDEVGDPLLVLRAGLGQVEGGHQRRRDARPERSGGTDLRHVLQRQCSARADVGPAPGQQLEAPLHGLRRHGLTHRAEEVGQALGMGVRDLLPRRAEDEEAVVAAPDVGQGLVAGGVAGPARAAELVHESSDEAARERDRQADGARHRDRAGPAQPLTTGHGVAGIEPLDEVGERGRVGAGCSRSGVRRAVPREGPGHRVDGRAQGAVRQAEHPLVGVHERSVSQPAGLDAEETRRSRPDPICDRRDRAVVEGGRQPRHLHRPRDPCRHVDGGAVERRLVVEDGRTGRFGHAVSVGAQGSPDTEIPRSDRQESQQDRTVLLSPARRGCSPRPATTRRCAAAPTAGRPGVRRRR</sequence>
<evidence type="ECO:0000313" key="2">
    <source>
        <dbReference type="EMBL" id="SFB16272.1"/>
    </source>
</evidence>
<feature type="compositionally biased region" description="Basic and acidic residues" evidence="1">
    <location>
        <begin position="213"/>
        <end position="224"/>
    </location>
</feature>
<dbReference type="AlphaFoldDB" id="A0A1I0YST8"/>
<evidence type="ECO:0000256" key="1">
    <source>
        <dbReference type="SAM" id="MobiDB-lite"/>
    </source>
</evidence>
<proteinExistence type="predicted"/>
<dbReference type="EMBL" id="FOKC01000004">
    <property type="protein sequence ID" value="SFB16272.1"/>
    <property type="molecule type" value="Genomic_DNA"/>
</dbReference>
<dbReference type="Proteomes" id="UP000199113">
    <property type="component" value="Unassembled WGS sequence"/>
</dbReference>
<feature type="region of interest" description="Disordered" evidence="1">
    <location>
        <begin position="146"/>
        <end position="264"/>
    </location>
</feature>
<name>A0A1I0YST8_9ACTN</name>
<feature type="region of interest" description="Disordered" evidence="1">
    <location>
        <begin position="1"/>
        <end position="60"/>
    </location>
</feature>
<feature type="region of interest" description="Disordered" evidence="1">
    <location>
        <begin position="313"/>
        <end position="375"/>
    </location>
</feature>
<protein>
    <submittedName>
        <fullName evidence="2">Uncharacterized protein</fullName>
    </submittedName>
</protein>
<feature type="compositionally biased region" description="Basic and acidic residues" evidence="1">
    <location>
        <begin position="254"/>
        <end position="264"/>
    </location>
</feature>
<reference evidence="2" key="1">
    <citation type="submission" date="2016-10" db="EMBL/GenBank/DDBJ databases">
        <authorList>
            <person name="de Groot N.N."/>
        </authorList>
    </citation>
    <scope>NUCLEOTIDE SEQUENCE [LARGE SCALE GENOMIC DNA]</scope>
    <source>
        <strain evidence="2">CGMCC 1.10697</strain>
    </source>
</reference>
<organism evidence="2 3">
    <name type="scientific">Nocardioides alpinus</name>
    <dbReference type="NCBI Taxonomy" id="748909"/>
    <lineage>
        <taxon>Bacteria</taxon>
        <taxon>Bacillati</taxon>
        <taxon>Actinomycetota</taxon>
        <taxon>Actinomycetes</taxon>
        <taxon>Propionibacteriales</taxon>
        <taxon>Nocardioidaceae</taxon>
        <taxon>Nocardioides</taxon>
    </lineage>
</organism>
<gene>
    <name evidence="2" type="ORF">SAMN05192575_104194</name>
</gene>